<keyword evidence="8" id="KW-1185">Reference proteome</keyword>
<keyword evidence="3 7" id="KW-0808">Transferase</keyword>
<keyword evidence="5" id="KW-1133">Transmembrane helix</keyword>
<evidence type="ECO:0000256" key="1">
    <source>
        <dbReference type="ARBA" id="ARBA00000085"/>
    </source>
</evidence>
<accession>A0A926HLT3</accession>
<dbReference type="Pfam" id="PF02518">
    <property type="entry name" value="HATPase_c"/>
    <property type="match status" value="1"/>
</dbReference>
<feature type="transmembrane region" description="Helical" evidence="5">
    <location>
        <begin position="20"/>
        <end position="39"/>
    </location>
</feature>
<dbReference type="RefSeq" id="WP_249317593.1">
    <property type="nucleotide sequence ID" value="NZ_JACRSN010000001.1"/>
</dbReference>
<evidence type="ECO:0000256" key="4">
    <source>
        <dbReference type="ARBA" id="ARBA00023012"/>
    </source>
</evidence>
<dbReference type="PRINTS" id="PR00344">
    <property type="entry name" value="BCTRLSENSOR"/>
</dbReference>
<dbReference type="InterPro" id="IPR003594">
    <property type="entry name" value="HATPase_dom"/>
</dbReference>
<dbReference type="GO" id="GO:0016020">
    <property type="term" value="C:membrane"/>
    <property type="evidence" value="ECO:0007669"/>
    <property type="project" value="InterPro"/>
</dbReference>
<dbReference type="SUPFAM" id="SSF55874">
    <property type="entry name" value="ATPase domain of HSP90 chaperone/DNA topoisomerase II/histidine kinase"/>
    <property type="match status" value="1"/>
</dbReference>
<dbReference type="EC" id="2.7.13.3" evidence="2"/>
<dbReference type="PANTHER" id="PTHR34220">
    <property type="entry name" value="SENSOR HISTIDINE KINASE YPDA"/>
    <property type="match status" value="1"/>
</dbReference>
<dbReference type="PANTHER" id="PTHR34220:SF7">
    <property type="entry name" value="SENSOR HISTIDINE KINASE YPDA"/>
    <property type="match status" value="1"/>
</dbReference>
<organism evidence="7 8">
    <name type="scientific">Yeguia hominis</name>
    <dbReference type="NCBI Taxonomy" id="2763662"/>
    <lineage>
        <taxon>Bacteria</taxon>
        <taxon>Bacillati</taxon>
        <taxon>Bacillota</taxon>
        <taxon>Clostridia</taxon>
        <taxon>Eubacteriales</taxon>
        <taxon>Yeguiaceae</taxon>
        <taxon>Yeguia</taxon>
    </lineage>
</organism>
<reference evidence="7" key="1">
    <citation type="submission" date="2020-08" db="EMBL/GenBank/DDBJ databases">
        <title>Genome public.</title>
        <authorList>
            <person name="Liu C."/>
            <person name="Sun Q."/>
        </authorList>
    </citation>
    <scope>NUCLEOTIDE SEQUENCE</scope>
    <source>
        <strain evidence="7">NSJ-40</strain>
    </source>
</reference>
<gene>
    <name evidence="7" type="ORF">IAG03_00090</name>
</gene>
<evidence type="ECO:0000259" key="6">
    <source>
        <dbReference type="PROSITE" id="PS50109"/>
    </source>
</evidence>
<evidence type="ECO:0000313" key="8">
    <source>
        <dbReference type="Proteomes" id="UP000651482"/>
    </source>
</evidence>
<keyword evidence="5" id="KW-0472">Membrane</keyword>
<dbReference type="InterPro" id="IPR036890">
    <property type="entry name" value="HATPase_C_sf"/>
</dbReference>
<keyword evidence="4" id="KW-0902">Two-component regulatory system</keyword>
<sequence length="577" mass="66776">MSNGIARWFINLSLQFKVAFAFLICAAIPMIIASTFFYNQLKNESIQYKSDRMAQDLVYWTSNLNNQRSFLYNNVTSIYNDRNIMNLLSKAEKRELSVSEQNTLKQYLVYLTRLNLDISSAFLSIQNTNIMYYSKNSEISFKNVQEIYQTYRKEIAFQNGKPCAFPTIAQKSGGFSLPIGMLIRDNTKSFASLASMIVCYDDSVLSKTCDQIYFTENSKIYITNANYDLLWSNSSSTLSSPINYYFSQKSGEETNHIFIYHSAVSSREMETWHCLILVPEEDMIDLSFIFSSYFIILFLIFLLLSSTLFLILKTFILTPLHRMIALINISDLKNPQFLPDKGHTDEFGVLYKSFNNMYQKNLHLLEIVKKSQKEQSRLEYEALKAQINPHFLYNTLDTIHWMAIEHNEHKISDTVTALCSILRYSIKKSNEKYVTLSEELTWTKNYIFIQKQRFEDRFSVTFDIDESLSDCLVFHLILQPFIENAIIYGMKNTLSGGVIHIRIFSEKSESLLIQIFDNGVGMDPKHLEAIQLGIGVGIGIYNIDQLIKLNFGYHYGVTIHSELGIGTEVHIRFPIKR</sequence>
<dbReference type="Pfam" id="PF06580">
    <property type="entry name" value="His_kinase"/>
    <property type="match status" value="1"/>
</dbReference>
<dbReference type="Gene3D" id="3.30.565.10">
    <property type="entry name" value="Histidine kinase-like ATPase, C-terminal domain"/>
    <property type="match status" value="1"/>
</dbReference>
<proteinExistence type="predicted"/>
<dbReference type="SMART" id="SM00387">
    <property type="entry name" value="HATPase_c"/>
    <property type="match status" value="1"/>
</dbReference>
<dbReference type="InterPro" id="IPR005467">
    <property type="entry name" value="His_kinase_dom"/>
</dbReference>
<protein>
    <recommendedName>
        <fullName evidence="2">histidine kinase</fullName>
        <ecNumber evidence="2">2.7.13.3</ecNumber>
    </recommendedName>
</protein>
<evidence type="ECO:0000313" key="7">
    <source>
        <dbReference type="EMBL" id="MBC8532427.1"/>
    </source>
</evidence>
<feature type="domain" description="Histidine kinase" evidence="6">
    <location>
        <begin position="477"/>
        <end position="577"/>
    </location>
</feature>
<dbReference type="AlphaFoldDB" id="A0A926HLT3"/>
<dbReference type="Gene3D" id="6.10.340.10">
    <property type="match status" value="1"/>
</dbReference>
<comment type="catalytic activity">
    <reaction evidence="1">
        <text>ATP + protein L-histidine = ADP + protein N-phospho-L-histidine.</text>
        <dbReference type="EC" id="2.7.13.3"/>
    </reaction>
</comment>
<dbReference type="InterPro" id="IPR050640">
    <property type="entry name" value="Bact_2-comp_sensor_kinase"/>
</dbReference>
<comment type="caution">
    <text evidence="7">The sequence shown here is derived from an EMBL/GenBank/DDBJ whole genome shotgun (WGS) entry which is preliminary data.</text>
</comment>
<evidence type="ECO:0000256" key="2">
    <source>
        <dbReference type="ARBA" id="ARBA00012438"/>
    </source>
</evidence>
<dbReference type="InterPro" id="IPR004358">
    <property type="entry name" value="Sig_transdc_His_kin-like_C"/>
</dbReference>
<name>A0A926HLT3_9FIRM</name>
<dbReference type="Proteomes" id="UP000651482">
    <property type="component" value="Unassembled WGS sequence"/>
</dbReference>
<evidence type="ECO:0000256" key="5">
    <source>
        <dbReference type="SAM" id="Phobius"/>
    </source>
</evidence>
<dbReference type="PROSITE" id="PS50109">
    <property type="entry name" value="HIS_KIN"/>
    <property type="match status" value="1"/>
</dbReference>
<dbReference type="EMBL" id="JACRSN010000001">
    <property type="protein sequence ID" value="MBC8532427.1"/>
    <property type="molecule type" value="Genomic_DNA"/>
</dbReference>
<dbReference type="InterPro" id="IPR010559">
    <property type="entry name" value="Sig_transdc_His_kin_internal"/>
</dbReference>
<feature type="transmembrane region" description="Helical" evidence="5">
    <location>
        <begin position="293"/>
        <end position="312"/>
    </location>
</feature>
<dbReference type="GO" id="GO:0000155">
    <property type="term" value="F:phosphorelay sensor kinase activity"/>
    <property type="evidence" value="ECO:0007669"/>
    <property type="project" value="InterPro"/>
</dbReference>
<keyword evidence="5" id="KW-0812">Transmembrane</keyword>
<evidence type="ECO:0000256" key="3">
    <source>
        <dbReference type="ARBA" id="ARBA00022777"/>
    </source>
</evidence>
<keyword evidence="3 7" id="KW-0418">Kinase</keyword>